<evidence type="ECO:0000256" key="1">
    <source>
        <dbReference type="ARBA" id="ARBA00022475"/>
    </source>
</evidence>
<accession>A0A1M4UR48</accession>
<name>A0A1M4UR48_9FIRM</name>
<dbReference type="STRING" id="1121429.SAMN02745133_00734"/>
<evidence type="ECO:0000313" key="9">
    <source>
        <dbReference type="EMBL" id="SHE59138.1"/>
    </source>
</evidence>
<evidence type="ECO:0000313" key="10">
    <source>
        <dbReference type="Proteomes" id="UP000184148"/>
    </source>
</evidence>
<keyword evidence="5" id="KW-0378">Hydrolase</keyword>
<dbReference type="GO" id="GO:0008233">
    <property type="term" value="F:peptidase activity"/>
    <property type="evidence" value="ECO:0007669"/>
    <property type="project" value="UniProtKB-KW"/>
</dbReference>
<dbReference type="GO" id="GO:0016020">
    <property type="term" value="C:membrane"/>
    <property type="evidence" value="ECO:0007669"/>
    <property type="project" value="InterPro"/>
</dbReference>
<dbReference type="RefSeq" id="WP_084127629.1">
    <property type="nucleotide sequence ID" value="NZ_FQUY01000003.1"/>
</dbReference>
<evidence type="ECO:0000256" key="8">
    <source>
        <dbReference type="SAM" id="Phobius"/>
    </source>
</evidence>
<sequence>MMKKQYEKTINLWAEALAGSRPGNPEENKAVMAYALHVVIFNSLVVAMTVLISVVLGIFPTVAMALIASGSLRIFTGGYHCSGPTACLILSVGLMNFYGLAAVQLADRMALSHILFFLFIVMTLSLYFIFK</sequence>
<protein>
    <submittedName>
        <fullName evidence="9">Accessory gene regulator B</fullName>
    </submittedName>
</protein>
<dbReference type="GO" id="GO:0006508">
    <property type="term" value="P:proteolysis"/>
    <property type="evidence" value="ECO:0007669"/>
    <property type="project" value="UniProtKB-KW"/>
</dbReference>
<evidence type="ECO:0000256" key="2">
    <source>
        <dbReference type="ARBA" id="ARBA00022654"/>
    </source>
</evidence>
<organism evidence="9 10">
    <name type="scientific">Desulforamulus putei DSM 12395</name>
    <dbReference type="NCBI Taxonomy" id="1121429"/>
    <lineage>
        <taxon>Bacteria</taxon>
        <taxon>Bacillati</taxon>
        <taxon>Bacillota</taxon>
        <taxon>Clostridia</taxon>
        <taxon>Eubacteriales</taxon>
        <taxon>Peptococcaceae</taxon>
        <taxon>Desulforamulus</taxon>
    </lineage>
</organism>
<evidence type="ECO:0000256" key="5">
    <source>
        <dbReference type="ARBA" id="ARBA00022801"/>
    </source>
</evidence>
<dbReference type="InterPro" id="IPR006741">
    <property type="entry name" value="AgrB"/>
</dbReference>
<keyword evidence="3" id="KW-0645">Protease</keyword>
<evidence type="ECO:0000256" key="4">
    <source>
        <dbReference type="ARBA" id="ARBA00022692"/>
    </source>
</evidence>
<keyword evidence="10" id="KW-1185">Reference proteome</keyword>
<dbReference type="OrthoDB" id="2854767at2"/>
<evidence type="ECO:0000256" key="7">
    <source>
        <dbReference type="ARBA" id="ARBA00023136"/>
    </source>
</evidence>
<keyword evidence="2" id="KW-0673">Quorum sensing</keyword>
<evidence type="ECO:0000256" key="3">
    <source>
        <dbReference type="ARBA" id="ARBA00022670"/>
    </source>
</evidence>
<evidence type="ECO:0000256" key="6">
    <source>
        <dbReference type="ARBA" id="ARBA00022989"/>
    </source>
</evidence>
<feature type="transmembrane region" description="Helical" evidence="8">
    <location>
        <begin position="87"/>
        <end position="105"/>
    </location>
</feature>
<feature type="transmembrane region" description="Helical" evidence="8">
    <location>
        <begin position="111"/>
        <end position="130"/>
    </location>
</feature>
<dbReference type="EMBL" id="FQUY01000003">
    <property type="protein sequence ID" value="SHE59138.1"/>
    <property type="molecule type" value="Genomic_DNA"/>
</dbReference>
<dbReference type="Pfam" id="PF04647">
    <property type="entry name" value="AgrB"/>
    <property type="match status" value="1"/>
</dbReference>
<feature type="transmembrane region" description="Helical" evidence="8">
    <location>
        <begin position="31"/>
        <end position="52"/>
    </location>
</feature>
<proteinExistence type="predicted"/>
<gene>
    <name evidence="9" type="ORF">SAMN02745133_00734</name>
</gene>
<dbReference type="GO" id="GO:0009372">
    <property type="term" value="P:quorum sensing"/>
    <property type="evidence" value="ECO:0007669"/>
    <property type="project" value="UniProtKB-KW"/>
</dbReference>
<dbReference type="Proteomes" id="UP000184148">
    <property type="component" value="Unassembled WGS sequence"/>
</dbReference>
<keyword evidence="7 8" id="KW-0472">Membrane</keyword>
<reference evidence="10" key="1">
    <citation type="submission" date="2016-11" db="EMBL/GenBank/DDBJ databases">
        <authorList>
            <person name="Varghese N."/>
            <person name="Submissions S."/>
        </authorList>
    </citation>
    <scope>NUCLEOTIDE SEQUENCE [LARGE SCALE GENOMIC DNA]</scope>
    <source>
        <strain evidence="10">DSM 12395</strain>
    </source>
</reference>
<keyword evidence="6 8" id="KW-1133">Transmembrane helix</keyword>
<keyword evidence="1" id="KW-1003">Cell membrane</keyword>
<keyword evidence="4 8" id="KW-0812">Transmembrane</keyword>
<dbReference type="AlphaFoldDB" id="A0A1M4UR48"/>